<accession>A0A9P5VGB8</accession>
<reference evidence="1" key="1">
    <citation type="journal article" date="2020" name="Fungal Divers.">
        <title>Resolving the Mortierellaceae phylogeny through synthesis of multi-gene phylogenetics and phylogenomics.</title>
        <authorList>
            <person name="Vandepol N."/>
            <person name="Liber J."/>
            <person name="Desiro A."/>
            <person name="Na H."/>
            <person name="Kennedy M."/>
            <person name="Barry K."/>
            <person name="Grigoriev I.V."/>
            <person name="Miller A.N."/>
            <person name="O'Donnell K."/>
            <person name="Stajich J.E."/>
            <person name="Bonito G."/>
        </authorList>
    </citation>
    <scope>NUCLEOTIDE SEQUENCE</scope>
    <source>
        <strain evidence="1">NVP1</strain>
    </source>
</reference>
<protein>
    <submittedName>
        <fullName evidence="1">Uncharacterized protein</fullName>
    </submittedName>
</protein>
<dbReference type="AlphaFoldDB" id="A0A9P5VGB8"/>
<feature type="non-terminal residue" evidence="1">
    <location>
        <position position="78"/>
    </location>
</feature>
<organism evidence="1 2">
    <name type="scientific">Podila minutissima</name>
    <dbReference type="NCBI Taxonomy" id="64525"/>
    <lineage>
        <taxon>Eukaryota</taxon>
        <taxon>Fungi</taxon>
        <taxon>Fungi incertae sedis</taxon>
        <taxon>Mucoromycota</taxon>
        <taxon>Mortierellomycotina</taxon>
        <taxon>Mortierellomycetes</taxon>
        <taxon>Mortierellales</taxon>
        <taxon>Mortierellaceae</taxon>
        <taxon>Podila</taxon>
    </lineage>
</organism>
<sequence>METPINFGRNWYLPQVPIPESVNITKVYVSQVALPDENVNPDQYISQGLQEFFTHLVMVLKITLPKLISGHCSKYHLD</sequence>
<evidence type="ECO:0000313" key="1">
    <source>
        <dbReference type="EMBL" id="KAF9316745.1"/>
    </source>
</evidence>
<dbReference type="EMBL" id="JAAAUY010001971">
    <property type="protein sequence ID" value="KAF9316745.1"/>
    <property type="molecule type" value="Genomic_DNA"/>
</dbReference>
<evidence type="ECO:0000313" key="2">
    <source>
        <dbReference type="Proteomes" id="UP000696485"/>
    </source>
</evidence>
<dbReference type="Proteomes" id="UP000696485">
    <property type="component" value="Unassembled WGS sequence"/>
</dbReference>
<proteinExistence type="predicted"/>
<comment type="caution">
    <text evidence="1">The sequence shown here is derived from an EMBL/GenBank/DDBJ whole genome shotgun (WGS) entry which is preliminary data.</text>
</comment>
<name>A0A9P5VGB8_9FUNG</name>
<gene>
    <name evidence="1" type="ORF">BG006_003483</name>
</gene>
<keyword evidence="2" id="KW-1185">Reference proteome</keyword>